<dbReference type="GO" id="GO:0003955">
    <property type="term" value="F:NAD(P)H dehydrogenase (quinone) activity"/>
    <property type="evidence" value="ECO:0007669"/>
    <property type="project" value="TreeGrafter"/>
</dbReference>
<dbReference type="RefSeq" id="WP_078497382.1">
    <property type="nucleotide sequence ID" value="NZ_MSZX01000002.1"/>
</dbReference>
<evidence type="ECO:0000259" key="6">
    <source>
        <dbReference type="Pfam" id="PF07992"/>
    </source>
</evidence>
<evidence type="ECO:0000256" key="4">
    <source>
        <dbReference type="ARBA" id="ARBA00022827"/>
    </source>
</evidence>
<gene>
    <name evidence="7" type="ORF">BVG16_04600</name>
</gene>
<dbReference type="PRINTS" id="PR00368">
    <property type="entry name" value="FADPNR"/>
</dbReference>
<accession>A0A1T2XJZ1</accession>
<reference evidence="7 8" key="1">
    <citation type="submission" date="2017-01" db="EMBL/GenBank/DDBJ databases">
        <title>Genome analysis of Paenibacillus selenitrireducens ES3-24.</title>
        <authorList>
            <person name="Xu D."/>
            <person name="Yao R."/>
            <person name="Zheng S."/>
        </authorList>
    </citation>
    <scope>NUCLEOTIDE SEQUENCE [LARGE SCALE GENOMIC DNA]</scope>
    <source>
        <strain evidence="7 8">ES3-24</strain>
    </source>
</reference>
<dbReference type="Gene3D" id="3.50.50.100">
    <property type="match status" value="1"/>
</dbReference>
<dbReference type="InterPro" id="IPR036188">
    <property type="entry name" value="FAD/NAD-bd_sf"/>
</dbReference>
<dbReference type="PANTHER" id="PTHR42913:SF3">
    <property type="entry name" value="64 KDA MITOCHONDRIAL NADH DEHYDROGENASE (EUROFUNG)"/>
    <property type="match status" value="1"/>
</dbReference>
<comment type="cofactor">
    <cofactor evidence="1">
        <name>FAD</name>
        <dbReference type="ChEBI" id="CHEBI:57692"/>
    </cofactor>
</comment>
<comment type="caution">
    <text evidence="7">The sequence shown here is derived from an EMBL/GenBank/DDBJ whole genome shotgun (WGS) entry which is preliminary data.</text>
</comment>
<sequence length="353" mass="38823">MKNFVILGGGYGGLAVANRLLEGELPIDTSLMLIDRQPYQGLKTEYYALAAGTASDLQIRVAFPTDPRIELKYGDITRIDLQGKLIYLNEEEVIPYDQLVIALGCTDNYHGITGAEQFTESIQSLSSTRSTYQKLNDIKPYGHVNIMGGGLSGVEVAAELRESRPDLNIRIIDRGPRVLSAFPEKLSSFVSEWFHEHHVDLSSHISTQQIEQGGIIHQSGVIYSDVTVWTAGIQPVKLVQDLDVAKDKQGRVLLNDHFQIPNHKDVYVVGDCASLSFSPSAQAAGAQGEQVAEVVQALWKNEVPKLGQMKLKGTLGSLGKKSGFGLMGNRTMKGRVPRLLKMGVLWRSKHHFG</sequence>
<protein>
    <submittedName>
        <fullName evidence="7">FAD-dependent oxidoreductase</fullName>
    </submittedName>
</protein>
<dbReference type="InterPro" id="IPR023753">
    <property type="entry name" value="FAD/NAD-binding_dom"/>
</dbReference>
<dbReference type="PANTHER" id="PTHR42913">
    <property type="entry name" value="APOPTOSIS-INDUCING FACTOR 1"/>
    <property type="match status" value="1"/>
</dbReference>
<feature type="domain" description="FAD/NAD(P)-binding" evidence="6">
    <location>
        <begin position="3"/>
        <end position="288"/>
    </location>
</feature>
<evidence type="ECO:0000256" key="5">
    <source>
        <dbReference type="ARBA" id="ARBA00023002"/>
    </source>
</evidence>
<dbReference type="Proteomes" id="UP000190188">
    <property type="component" value="Unassembled WGS sequence"/>
</dbReference>
<dbReference type="GO" id="GO:0019646">
    <property type="term" value="P:aerobic electron transport chain"/>
    <property type="evidence" value="ECO:0007669"/>
    <property type="project" value="TreeGrafter"/>
</dbReference>
<dbReference type="Pfam" id="PF07992">
    <property type="entry name" value="Pyr_redox_2"/>
    <property type="match status" value="1"/>
</dbReference>
<organism evidence="7 8">
    <name type="scientific">Paenibacillus selenitireducens</name>
    <dbReference type="NCBI Taxonomy" id="1324314"/>
    <lineage>
        <taxon>Bacteria</taxon>
        <taxon>Bacillati</taxon>
        <taxon>Bacillota</taxon>
        <taxon>Bacilli</taxon>
        <taxon>Bacillales</taxon>
        <taxon>Paenibacillaceae</taxon>
        <taxon>Paenibacillus</taxon>
    </lineage>
</organism>
<evidence type="ECO:0000256" key="3">
    <source>
        <dbReference type="ARBA" id="ARBA00022630"/>
    </source>
</evidence>
<evidence type="ECO:0000313" key="8">
    <source>
        <dbReference type="Proteomes" id="UP000190188"/>
    </source>
</evidence>
<evidence type="ECO:0000256" key="1">
    <source>
        <dbReference type="ARBA" id="ARBA00001974"/>
    </source>
</evidence>
<dbReference type="SUPFAM" id="SSF51905">
    <property type="entry name" value="FAD/NAD(P)-binding domain"/>
    <property type="match status" value="1"/>
</dbReference>
<evidence type="ECO:0000313" key="7">
    <source>
        <dbReference type="EMBL" id="OPA80036.1"/>
    </source>
</evidence>
<keyword evidence="3" id="KW-0285">Flavoprotein</keyword>
<evidence type="ECO:0000256" key="2">
    <source>
        <dbReference type="ARBA" id="ARBA00005272"/>
    </source>
</evidence>
<proteinExistence type="inferred from homology"/>
<keyword evidence="4" id="KW-0274">FAD</keyword>
<keyword evidence="8" id="KW-1185">Reference proteome</keyword>
<dbReference type="PRINTS" id="PR00411">
    <property type="entry name" value="PNDRDTASEI"/>
</dbReference>
<comment type="similarity">
    <text evidence="2">Belongs to the NADH dehydrogenase family.</text>
</comment>
<dbReference type="InterPro" id="IPR051169">
    <property type="entry name" value="NADH-Q_oxidoreductase"/>
</dbReference>
<keyword evidence="5" id="KW-0560">Oxidoreductase</keyword>
<name>A0A1T2XJZ1_9BACL</name>
<dbReference type="OrthoDB" id="9784880at2"/>
<dbReference type="AlphaFoldDB" id="A0A1T2XJZ1"/>
<dbReference type="EMBL" id="MSZX01000002">
    <property type="protein sequence ID" value="OPA80036.1"/>
    <property type="molecule type" value="Genomic_DNA"/>
</dbReference>
<dbReference type="STRING" id="1324314.BVG16_04600"/>